<comment type="caution">
    <text evidence="1">The sequence shown here is derived from an EMBL/GenBank/DDBJ whole genome shotgun (WGS) entry which is preliminary data.</text>
</comment>
<reference evidence="1" key="2">
    <citation type="submission" date="2020-10" db="EMBL/GenBank/DDBJ databases">
        <authorList>
            <consortium name="NCBI Pathogen Detection Project"/>
        </authorList>
    </citation>
    <scope>NUCLEOTIDE SEQUENCE</scope>
    <source>
        <strain evidence="1">Morganella morganii ARLG-3209</strain>
    </source>
</reference>
<dbReference type="AlphaFoldDB" id="A0AAN5MI19"/>
<evidence type="ECO:0000313" key="1">
    <source>
        <dbReference type="EMBL" id="HAT3810735.1"/>
    </source>
</evidence>
<protein>
    <submittedName>
        <fullName evidence="1">Uncharacterized protein</fullName>
    </submittedName>
</protein>
<reference evidence="1" key="1">
    <citation type="journal article" date="2018" name="Genome Biol.">
        <title>SKESA: strategic k-mer extension for scrupulous assemblies.</title>
        <authorList>
            <person name="Souvorov A."/>
            <person name="Agarwala R."/>
            <person name="Lipman D.J."/>
        </authorList>
    </citation>
    <scope>NUCLEOTIDE SEQUENCE</scope>
    <source>
        <strain evidence="1">Morganella morganii ARLG-3209</strain>
    </source>
</reference>
<dbReference type="Proteomes" id="UP000865968">
    <property type="component" value="Unassembled WGS sequence"/>
</dbReference>
<proteinExistence type="predicted"/>
<evidence type="ECO:0000313" key="2">
    <source>
        <dbReference type="Proteomes" id="UP000865968"/>
    </source>
</evidence>
<sequence>MTFLTCNNKLNMNIECPHCGSENCIAFAKNIECDSCKKSFEGFSFVKKKMITVGVPLLAFAAIGGFRAKTLLSEDRYPLKYEYAIIDSCVNSSRSTIYNHELMKKRDLCLCGLSETQKTYSYSEFNNEQEGFLKSFKKNVDACKTSRTGNR</sequence>
<organism evidence="1 2">
    <name type="scientific">Morganella morganii</name>
    <name type="common">Proteus morganii</name>
    <dbReference type="NCBI Taxonomy" id="582"/>
    <lineage>
        <taxon>Bacteria</taxon>
        <taxon>Pseudomonadati</taxon>
        <taxon>Pseudomonadota</taxon>
        <taxon>Gammaproteobacteria</taxon>
        <taxon>Enterobacterales</taxon>
        <taxon>Morganellaceae</taxon>
        <taxon>Morganella</taxon>
    </lineage>
</organism>
<name>A0AAN5MI19_MORMO</name>
<dbReference type="EMBL" id="DACSWI010000014">
    <property type="protein sequence ID" value="HAT3810735.1"/>
    <property type="molecule type" value="Genomic_DNA"/>
</dbReference>
<gene>
    <name evidence="1" type="ORF">I8608_003637</name>
</gene>
<accession>A0AAN5MI19</accession>